<reference evidence="1 2" key="1">
    <citation type="submission" date="2024-01" db="EMBL/GenBank/DDBJ databases">
        <title>A telomere-to-telomere, gap-free genome of sweet tea (Lithocarpus litseifolius).</title>
        <authorList>
            <person name="Zhou J."/>
        </authorList>
    </citation>
    <scope>NUCLEOTIDE SEQUENCE [LARGE SCALE GENOMIC DNA]</scope>
    <source>
        <strain evidence="1">Zhou-2022a</strain>
        <tissue evidence="1">Leaf</tissue>
    </source>
</reference>
<evidence type="ECO:0000313" key="1">
    <source>
        <dbReference type="EMBL" id="KAK9988135.1"/>
    </source>
</evidence>
<dbReference type="Proteomes" id="UP001459277">
    <property type="component" value="Unassembled WGS sequence"/>
</dbReference>
<protein>
    <submittedName>
        <fullName evidence="1">Uncharacterized protein</fullName>
    </submittedName>
</protein>
<comment type="caution">
    <text evidence="1">The sequence shown here is derived from an EMBL/GenBank/DDBJ whole genome shotgun (WGS) entry which is preliminary data.</text>
</comment>
<name>A0AAW2BTA3_9ROSI</name>
<evidence type="ECO:0000313" key="2">
    <source>
        <dbReference type="Proteomes" id="UP001459277"/>
    </source>
</evidence>
<gene>
    <name evidence="1" type="ORF">SO802_028374</name>
</gene>
<accession>A0AAW2BTA3</accession>
<organism evidence="1 2">
    <name type="scientific">Lithocarpus litseifolius</name>
    <dbReference type="NCBI Taxonomy" id="425828"/>
    <lineage>
        <taxon>Eukaryota</taxon>
        <taxon>Viridiplantae</taxon>
        <taxon>Streptophyta</taxon>
        <taxon>Embryophyta</taxon>
        <taxon>Tracheophyta</taxon>
        <taxon>Spermatophyta</taxon>
        <taxon>Magnoliopsida</taxon>
        <taxon>eudicotyledons</taxon>
        <taxon>Gunneridae</taxon>
        <taxon>Pentapetalae</taxon>
        <taxon>rosids</taxon>
        <taxon>fabids</taxon>
        <taxon>Fagales</taxon>
        <taxon>Fagaceae</taxon>
        <taxon>Lithocarpus</taxon>
    </lineage>
</organism>
<sequence length="161" mass="18546">MSSRERKIDASNVRVIDIFPQLSALDAFKDERPDAIDRQKLTNVIPSLRREQEWTIEQLLRIKAAEEFIVWEIDVTTGKVLYFGYFYRKIFRGVGKILYSFHKKGEFSGNVINRMRVSQNLKVNHLYDGVKSPSDFAAGKKSRYSALPLASGQGCEEVFSY</sequence>
<keyword evidence="2" id="KW-1185">Reference proteome</keyword>
<dbReference type="AlphaFoldDB" id="A0AAW2BTA3"/>
<proteinExistence type="predicted"/>
<dbReference type="EMBL" id="JAZDWU010000010">
    <property type="protein sequence ID" value="KAK9988135.1"/>
    <property type="molecule type" value="Genomic_DNA"/>
</dbReference>